<accession>A0A284VRR8</accession>
<name>A0A284VRR8_9EURY</name>
<dbReference type="RefSeq" id="WP_096206609.1">
    <property type="nucleotide sequence ID" value="NZ_FZMP01000203.1"/>
</dbReference>
<sequence>MPVLKKRKTYAEKCPVCGRDLHPLGEEETVSFGSETVYFDEIPPQAPILAEVSPGHWVVVVERKPAKT</sequence>
<evidence type="ECO:0000313" key="2">
    <source>
        <dbReference type="Proteomes" id="UP000218615"/>
    </source>
</evidence>
<gene>
    <name evidence="1" type="ORF">MNV_560031</name>
</gene>
<evidence type="ECO:0000313" key="1">
    <source>
        <dbReference type="EMBL" id="SNQ61985.1"/>
    </source>
</evidence>
<dbReference type="OrthoDB" id="146498at2157"/>
<proteinExistence type="predicted"/>
<keyword evidence="2" id="KW-1185">Reference proteome</keyword>
<dbReference type="Proteomes" id="UP000218615">
    <property type="component" value="Unassembled WGS sequence"/>
</dbReference>
<protein>
    <submittedName>
        <fullName evidence="1">Uncharacterized protein</fullName>
    </submittedName>
</protein>
<dbReference type="AlphaFoldDB" id="A0A284VRR8"/>
<reference evidence="2" key="1">
    <citation type="submission" date="2017-06" db="EMBL/GenBank/DDBJ databases">
        <authorList>
            <person name="Cremers G."/>
        </authorList>
    </citation>
    <scope>NUCLEOTIDE SEQUENCE [LARGE SCALE GENOMIC DNA]</scope>
</reference>
<organism evidence="1 2">
    <name type="scientific">Candidatus Methanoperedens nitratireducens</name>
    <dbReference type="NCBI Taxonomy" id="1392998"/>
    <lineage>
        <taxon>Archaea</taxon>
        <taxon>Methanobacteriati</taxon>
        <taxon>Methanobacteriota</taxon>
        <taxon>Stenosarchaea group</taxon>
        <taxon>Methanomicrobia</taxon>
        <taxon>Methanosarcinales</taxon>
        <taxon>ANME-2 cluster</taxon>
        <taxon>Candidatus Methanoperedentaceae</taxon>
        <taxon>Candidatus Methanoperedens</taxon>
    </lineage>
</organism>
<dbReference type="EMBL" id="FZMP01000203">
    <property type="protein sequence ID" value="SNQ61985.1"/>
    <property type="molecule type" value="Genomic_DNA"/>
</dbReference>